<dbReference type="GO" id="GO:0009253">
    <property type="term" value="P:peptidoglycan catabolic process"/>
    <property type="evidence" value="ECO:0007669"/>
    <property type="project" value="InterPro"/>
</dbReference>
<dbReference type="GO" id="GO:0030288">
    <property type="term" value="C:outer membrane-bounded periplasmic space"/>
    <property type="evidence" value="ECO:0007669"/>
    <property type="project" value="TreeGrafter"/>
</dbReference>
<dbReference type="InterPro" id="IPR050695">
    <property type="entry name" value="N-acetylmuramoyl_amidase_3"/>
</dbReference>
<dbReference type="CDD" id="cd02696">
    <property type="entry name" value="MurNAc-LAA"/>
    <property type="match status" value="1"/>
</dbReference>
<dbReference type="AlphaFoldDB" id="A0A4R2LL56"/>
<dbReference type="InterPro" id="IPR002508">
    <property type="entry name" value="MurNAc-LAA_cat"/>
</dbReference>
<dbReference type="Proteomes" id="UP000295711">
    <property type="component" value="Unassembled WGS sequence"/>
</dbReference>
<proteinExistence type="predicted"/>
<dbReference type="RefSeq" id="WP_165873255.1">
    <property type="nucleotide sequence ID" value="NZ_JANKAQ010000005.1"/>
</dbReference>
<dbReference type="SMART" id="SM00646">
    <property type="entry name" value="Ami_3"/>
    <property type="match status" value="1"/>
</dbReference>
<gene>
    <name evidence="2" type="ORF">EV212_101149</name>
</gene>
<dbReference type="SUPFAM" id="SSF53187">
    <property type="entry name" value="Zn-dependent exopeptidases"/>
    <property type="match status" value="1"/>
</dbReference>
<reference evidence="2 3" key="1">
    <citation type="submission" date="2019-03" db="EMBL/GenBank/DDBJ databases">
        <title>Genomic Encyclopedia of Type Strains, Phase IV (KMG-IV): sequencing the most valuable type-strain genomes for metagenomic binning, comparative biology and taxonomic classification.</title>
        <authorList>
            <person name="Goeker M."/>
        </authorList>
    </citation>
    <scope>NUCLEOTIDE SEQUENCE [LARGE SCALE GENOMIC DNA]</scope>
    <source>
        <strain evidence="2 3">DSM 28559</strain>
    </source>
</reference>
<organism evidence="2 3">
    <name type="scientific">Frisingicoccus caecimuris</name>
    <dbReference type="NCBI Taxonomy" id="1796636"/>
    <lineage>
        <taxon>Bacteria</taxon>
        <taxon>Bacillati</taxon>
        <taxon>Bacillota</taxon>
        <taxon>Clostridia</taxon>
        <taxon>Lachnospirales</taxon>
        <taxon>Lachnospiraceae</taxon>
        <taxon>Frisingicoccus</taxon>
    </lineage>
</organism>
<dbReference type="PANTHER" id="PTHR30404:SF8">
    <property type="entry name" value="AUTOLYSIN PH-RELATED"/>
    <property type="match status" value="1"/>
</dbReference>
<dbReference type="PANTHER" id="PTHR30404">
    <property type="entry name" value="N-ACETYLMURAMOYL-L-ALANINE AMIDASE"/>
    <property type="match status" value="1"/>
</dbReference>
<evidence type="ECO:0000259" key="1">
    <source>
        <dbReference type="SMART" id="SM00646"/>
    </source>
</evidence>
<keyword evidence="3" id="KW-1185">Reference proteome</keyword>
<accession>A0A4R2LL56</accession>
<dbReference type="Gene3D" id="3.40.630.40">
    <property type="entry name" value="Zn-dependent exopeptidases"/>
    <property type="match status" value="1"/>
</dbReference>
<name>A0A4R2LL56_9FIRM</name>
<dbReference type="EMBL" id="SLXA01000001">
    <property type="protein sequence ID" value="TCO86364.1"/>
    <property type="molecule type" value="Genomic_DNA"/>
</dbReference>
<evidence type="ECO:0000313" key="3">
    <source>
        <dbReference type="Proteomes" id="UP000295711"/>
    </source>
</evidence>
<sequence length="342" mass="37332">MAKIYLVAGHGGSDPGACGYGRKEKDDVLRLTLDVGAALSKLGHSIRYNRTSDVDTDYYGYINDCNNFGADICLSIHRNSFNGSASGYESCIYANTGRTKILADALNAGMAAIGFENRGSKIRPDLAVLNSTTMDALLAEVGFIDNPADNALFANRYNDIVKCIANGILKALGLSQTAGNTTPSKPAEPNKTPVKKDLGQVNCYYQVFTDRWWPRVKNYEDWAGEGDGVPIRYLGICVDKGSIRARAHTLNSGWLPAITFGKSYNINDLENGVIGDGSPIDAIELYYITPDGYKYKKAVYCVSSLEGDEFYPVQYDDEVSDTMDGYAGAMDIPVDKFKAWIE</sequence>
<evidence type="ECO:0000313" key="2">
    <source>
        <dbReference type="EMBL" id="TCO86364.1"/>
    </source>
</evidence>
<protein>
    <submittedName>
        <fullName evidence="2">N-acetylmuramoyl-L-alanine amidase</fullName>
    </submittedName>
</protein>
<feature type="domain" description="MurNAc-LAA" evidence="1">
    <location>
        <begin position="62"/>
        <end position="169"/>
    </location>
</feature>
<comment type="caution">
    <text evidence="2">The sequence shown here is derived from an EMBL/GenBank/DDBJ whole genome shotgun (WGS) entry which is preliminary data.</text>
</comment>
<dbReference type="GO" id="GO:0008745">
    <property type="term" value="F:N-acetylmuramoyl-L-alanine amidase activity"/>
    <property type="evidence" value="ECO:0007669"/>
    <property type="project" value="InterPro"/>
</dbReference>
<dbReference type="Pfam" id="PF01520">
    <property type="entry name" value="Amidase_3"/>
    <property type="match status" value="1"/>
</dbReference>